<comment type="similarity">
    <text evidence="8">Belongs to the Nup188 family.</text>
</comment>
<evidence type="ECO:0000256" key="2">
    <source>
        <dbReference type="ARBA" id="ARBA00022448"/>
    </source>
</evidence>
<proteinExistence type="inferred from homology"/>
<evidence type="ECO:0000256" key="9">
    <source>
        <dbReference type="ARBA" id="ARBA00040174"/>
    </source>
</evidence>
<dbReference type="EMBL" id="AXCN02000987">
    <property type="status" value="NOT_ANNOTATED_CDS"/>
    <property type="molecule type" value="Genomic_DNA"/>
</dbReference>
<dbReference type="GO" id="GO:0017056">
    <property type="term" value="F:structural constituent of nuclear pore"/>
    <property type="evidence" value="ECO:0007669"/>
    <property type="project" value="InterPro"/>
</dbReference>
<dbReference type="EnsemblMetazoa" id="AFAF001977-RA">
    <property type="protein sequence ID" value="AFAF001977-PA"/>
    <property type="gene ID" value="AFAF001977"/>
</dbReference>
<dbReference type="Pfam" id="PF10487">
    <property type="entry name" value="Nup188_N"/>
    <property type="match status" value="1"/>
</dbReference>
<evidence type="ECO:0000256" key="3">
    <source>
        <dbReference type="ARBA" id="ARBA00022816"/>
    </source>
</evidence>
<name>A0A182Q2U3_9DIPT</name>
<reference evidence="14" key="1">
    <citation type="submission" date="2014-01" db="EMBL/GenBank/DDBJ databases">
        <title>The Genome Sequence of Anopheles farauti FAR1 (V2).</title>
        <authorList>
            <consortium name="The Broad Institute Genomics Platform"/>
            <person name="Neafsey D.E."/>
            <person name="Besansky N."/>
            <person name="Howell P."/>
            <person name="Walton C."/>
            <person name="Young S.K."/>
            <person name="Zeng Q."/>
            <person name="Gargeya S."/>
            <person name="Fitzgerald M."/>
            <person name="Haas B."/>
            <person name="Abouelleil A."/>
            <person name="Allen A.W."/>
            <person name="Alvarado L."/>
            <person name="Arachchi H.M."/>
            <person name="Berlin A.M."/>
            <person name="Chapman S.B."/>
            <person name="Gainer-Dewar J."/>
            <person name="Goldberg J."/>
            <person name="Griggs A."/>
            <person name="Gujja S."/>
            <person name="Hansen M."/>
            <person name="Howarth C."/>
            <person name="Imamovic A."/>
            <person name="Ireland A."/>
            <person name="Larimer J."/>
            <person name="McCowan C."/>
            <person name="Murphy C."/>
            <person name="Pearson M."/>
            <person name="Poon T.W."/>
            <person name="Priest M."/>
            <person name="Roberts A."/>
            <person name="Saif S."/>
            <person name="Shea T."/>
            <person name="Sisk P."/>
            <person name="Sykes S."/>
            <person name="Wortman J."/>
            <person name="Nusbaum C."/>
            <person name="Birren B."/>
        </authorList>
    </citation>
    <scope>NUCLEOTIDE SEQUENCE [LARGE SCALE GENOMIC DNA]</scope>
    <source>
        <strain evidence="14">FAR1</strain>
    </source>
</reference>
<sequence length="1999" mass="227583">MCGAFNSFIRCYLVAGRERNCTKSSNKPVCVMEDVNGDIIQWRKLWQFVSGIHYGTPNADVKEKLLQVSKELVDGILHYKKPSKASEEKLQRLIKERNQLKLQPFANKLHQYLDIDAIQSWQILCFYLVNEYRGPATALAEYLSTETSMVKLLHDIWTYHTLERMVQLKVMKNLLEYFHSGSHPYSKEYREVVEKMGLPALRKSYLAQLKHLIVDPLSTHPQKTLPNDPLHGQTKLACAERRLRETNEILQILLLIVHYNGISAEELDQLFKLFREHAFGKQQEYLDPTSEIQCELVKRITYNELALVFRTLDLSDKFDDADWIERVVSALDGPMVSLHQFPEHGPLLLVWMLFNFRLQHTVEDEESTRRYQQLGSRAIKLGVFEYLHGIVSHAMFKDQSLVARIVRKSIFNQLGFLCQLFDAAESIAHHNSMYDLLSELLTSPTIATEFCKLEDHPVRALFNICLEHFPVEFTPLSKVAYALASAGASQNAYIQGLLENLPVYTELYTERARYEIRKAPGTNDDEFILCHDYTPSHKINFTVPRGTKLIVRDVHSQRTYVHFTSGYNYFNALHHEINELLEDAQTTSTLSTERVQRIASGLKYLAVAVRRIQQPHDITAEMVHPTEMVFDVMLKFKSLPNPPIELLVQCLNVCTALVPLFEQEIYTRIINLNILPSVNSANLTYQDYANGVGFDSSLIGYYLVNVERNAGRYPILMAYFNFLKTYTKLGRDNVFGVELPGVLFLLREVLPVANNWRYETATDRYRVLVFVVQYIHEMLQVKGGGDRARRLLRDVCVYSMLNRDNGLVLLRIVALGNGYLQAVMERESNWMLVPEQQLNLLIQHAMTILMEILRLKRHIHEYDLSPLESAIYTQPKQRDTLRIIPMVTGYMSNIFNPRLPILSCRLLRRFAIEFRMSLLACLDMEPDQIRHTFLERLHDEIESEDLKLAVLEFVESCVHKQPGLTEAFFKVNYGKPDRRLLMGGGGGVGTQAGGKGRPKTMINDGIPTYMAEFLEAISKDPTKLASPLLSRIMSLFHALWKNNMQALVRNLLQKPNFWTSLCNPLFSEHIASNVRSYSQLFNILGIELFRVNSAAGVKMDSELFKIFERFTQNERIFARWVDIVVDIPDAASPMDSDSSGGHNVSVGGNALHSERDTPDWLGRLQSFKDLIVLIVRKKEPGISLPPRCETLLAERLLDVLVQRVEHLHDDLRPLIVLSELYLIVLSDFDHKYTEDTDKDDRMLKQLETLLSLLAVSYVEMHQRAKEALLAIAIKTIELQADRLLQNSTIAAEITRSAVDIAGEEIIILERAITQQAQGQPGGKPKPTPVGVDGTEGKQYSSLLLALNLLKRLIICFDQPDASGIETSPSNNRWTGWLVKGKLFQRVLSITGTVLPDYGRRKLAAELLHLLILLAESRCSEQLLYSDVGDYLWLKLLPPKELLQRPYVMTNENQPQWQTQDWWPIYSKGIHLVRALLEKHGYRFLRDAIFFVGIHEVYLMDSLMLAKQSLEPSAFMLIHETLELLCTMVRYEKEWRLEHSQSLLNLMRCTQFLMDHSISLLYRPKILKRLTTGAADNVGFIVSDLELDPSTIDTSDELVGAMNNLIEIVTLCAKCLLCFSPPLISLLCDVEFIPSQWCPLIEIQFGAPKLSTTDNYSQLSFGSLLQAVCIFTKVLNLQHYSFSETPLNELPAVEREEQDEATDGSLTMGLLSPGNRSALGESTARHGKRSQFSKTLSMTSVSSYTSTNAITISNELLTHLDSKRCLCGLEYVLTLLTSQSLYALKDTNLSQREKQLIKRELSTELLIFHDFVKKRVLKDAKCILSRKKHGAVAIVNEWTEPRPDHEDDDGSDQSSSSSDRSKAAHQGAKHSHHSMRINVVRKMHLQHQQQRTKEPATPPGVGSNVLSPIAGGQEFGRGASTPALRGILKPSPSASAKRVAFDDGLTEHTKSLAYVEPEDEPMFFEPQEPRFTGLSHVQMVEEDYIHLLSNVLLMIGQSEN</sequence>
<feature type="region of interest" description="Disordered" evidence="10">
    <location>
        <begin position="1834"/>
        <end position="1874"/>
    </location>
</feature>
<organism evidence="13 14">
    <name type="scientific">Anopheles farauti</name>
    <dbReference type="NCBI Taxonomy" id="69004"/>
    <lineage>
        <taxon>Eukaryota</taxon>
        <taxon>Metazoa</taxon>
        <taxon>Ecdysozoa</taxon>
        <taxon>Arthropoda</taxon>
        <taxon>Hexapoda</taxon>
        <taxon>Insecta</taxon>
        <taxon>Pterygota</taxon>
        <taxon>Neoptera</taxon>
        <taxon>Endopterygota</taxon>
        <taxon>Diptera</taxon>
        <taxon>Nematocera</taxon>
        <taxon>Culicoidea</taxon>
        <taxon>Culicidae</taxon>
        <taxon>Anophelinae</taxon>
        <taxon>Anopheles</taxon>
    </lineage>
</organism>
<evidence type="ECO:0000259" key="11">
    <source>
        <dbReference type="Pfam" id="PF10487"/>
    </source>
</evidence>
<comment type="subcellular location">
    <subcellularLocation>
        <location evidence="1">Nucleus</location>
        <location evidence="1">Nuclear pore complex</location>
    </subcellularLocation>
</comment>
<dbReference type="PANTHER" id="PTHR31431:SF1">
    <property type="entry name" value="NUCLEOPORIN NUP188"/>
    <property type="match status" value="1"/>
</dbReference>
<evidence type="ECO:0000313" key="14">
    <source>
        <dbReference type="Proteomes" id="UP000075886"/>
    </source>
</evidence>
<keyword evidence="6" id="KW-0906">Nuclear pore complex</keyword>
<reference evidence="13" key="2">
    <citation type="submission" date="2020-05" db="UniProtKB">
        <authorList>
            <consortium name="EnsemblMetazoa"/>
        </authorList>
    </citation>
    <scope>IDENTIFICATION</scope>
    <source>
        <strain evidence="13">FAR1</strain>
    </source>
</reference>
<keyword evidence="5" id="KW-0811">Translocation</keyword>
<dbReference type="InterPro" id="IPR044840">
    <property type="entry name" value="Nup188"/>
</dbReference>
<dbReference type="VEuPathDB" id="VectorBase:AFAF001977"/>
<dbReference type="Proteomes" id="UP000075886">
    <property type="component" value="Unassembled WGS sequence"/>
</dbReference>
<dbReference type="STRING" id="69004.A0A182Q2U3"/>
<keyword evidence="7" id="KW-0539">Nucleus</keyword>
<dbReference type="GO" id="GO:0006606">
    <property type="term" value="P:protein import into nucleus"/>
    <property type="evidence" value="ECO:0007669"/>
    <property type="project" value="TreeGrafter"/>
</dbReference>
<feature type="domain" description="Nucleoporin Nup188 N-terminal" evidence="11">
    <location>
        <begin position="61"/>
        <end position="510"/>
    </location>
</feature>
<dbReference type="GO" id="GO:0006405">
    <property type="term" value="P:RNA export from nucleus"/>
    <property type="evidence" value="ECO:0007669"/>
    <property type="project" value="TreeGrafter"/>
</dbReference>
<dbReference type="Pfam" id="PF21093">
    <property type="entry name" value="Nup188_N-subdom_III"/>
    <property type="match status" value="1"/>
</dbReference>
<evidence type="ECO:0000256" key="4">
    <source>
        <dbReference type="ARBA" id="ARBA00022927"/>
    </source>
</evidence>
<dbReference type="GO" id="GO:0044611">
    <property type="term" value="C:nuclear pore inner ring"/>
    <property type="evidence" value="ECO:0007669"/>
    <property type="project" value="TreeGrafter"/>
</dbReference>
<keyword evidence="2" id="KW-0813">Transport</keyword>
<evidence type="ECO:0000256" key="6">
    <source>
        <dbReference type="ARBA" id="ARBA00023132"/>
    </source>
</evidence>
<keyword evidence="4" id="KW-0653">Protein transport</keyword>
<evidence type="ECO:0000259" key="12">
    <source>
        <dbReference type="Pfam" id="PF21093"/>
    </source>
</evidence>
<feature type="region of interest" description="Disordered" evidence="10">
    <location>
        <begin position="1691"/>
        <end position="1730"/>
    </location>
</feature>
<evidence type="ECO:0000256" key="7">
    <source>
        <dbReference type="ARBA" id="ARBA00023242"/>
    </source>
</evidence>
<keyword evidence="14" id="KW-1185">Reference proteome</keyword>
<accession>A0A182Q2U3</accession>
<keyword evidence="3" id="KW-0509">mRNA transport</keyword>
<dbReference type="InterPro" id="IPR018864">
    <property type="entry name" value="Nucleoporin_Nup188_N"/>
</dbReference>
<evidence type="ECO:0000256" key="10">
    <source>
        <dbReference type="SAM" id="MobiDB-lite"/>
    </source>
</evidence>
<dbReference type="PANTHER" id="PTHR31431">
    <property type="entry name" value="NUCLEOPORIN NUP188 HOMOLOG"/>
    <property type="match status" value="1"/>
</dbReference>
<protein>
    <recommendedName>
        <fullName evidence="9">Nucleoporin NUP188</fullName>
    </recommendedName>
</protein>
<feature type="domain" description="Nucleoporin Nup188 N-terminal subdomain III" evidence="12">
    <location>
        <begin position="560"/>
        <end position="971"/>
    </location>
</feature>
<evidence type="ECO:0000313" key="13">
    <source>
        <dbReference type="EnsemblMetazoa" id="AFAF001977-PA"/>
    </source>
</evidence>
<evidence type="ECO:0000256" key="5">
    <source>
        <dbReference type="ARBA" id="ARBA00023010"/>
    </source>
</evidence>
<evidence type="ECO:0000256" key="1">
    <source>
        <dbReference type="ARBA" id="ARBA00004567"/>
    </source>
</evidence>
<dbReference type="InterPro" id="IPR048883">
    <property type="entry name" value="Nup188_N-subdom_III"/>
</dbReference>
<dbReference type="GO" id="GO:0051028">
    <property type="term" value="P:mRNA transport"/>
    <property type="evidence" value="ECO:0007669"/>
    <property type="project" value="UniProtKB-KW"/>
</dbReference>
<evidence type="ECO:0000256" key="8">
    <source>
        <dbReference type="ARBA" id="ARBA00038387"/>
    </source>
</evidence>